<dbReference type="OrthoDB" id="10009078at2759"/>
<keyword evidence="2" id="KW-1185">Reference proteome</keyword>
<dbReference type="Proteomes" id="UP000770717">
    <property type="component" value="Unassembled WGS sequence"/>
</dbReference>
<dbReference type="EMBL" id="WNTK01004158">
    <property type="protein sequence ID" value="KAG9464613.1"/>
    <property type="molecule type" value="Genomic_DNA"/>
</dbReference>
<name>A0A8J6BKL7_ELECQ</name>
<proteinExistence type="predicted"/>
<gene>
    <name evidence="1" type="ORF">GDO78_019656</name>
</gene>
<evidence type="ECO:0000313" key="1">
    <source>
        <dbReference type="EMBL" id="KAG9464613.1"/>
    </source>
</evidence>
<organism evidence="1 2">
    <name type="scientific">Eleutherodactylus coqui</name>
    <name type="common">Puerto Rican coqui</name>
    <dbReference type="NCBI Taxonomy" id="57060"/>
    <lineage>
        <taxon>Eukaryota</taxon>
        <taxon>Metazoa</taxon>
        <taxon>Chordata</taxon>
        <taxon>Craniata</taxon>
        <taxon>Vertebrata</taxon>
        <taxon>Euteleostomi</taxon>
        <taxon>Amphibia</taxon>
        <taxon>Batrachia</taxon>
        <taxon>Anura</taxon>
        <taxon>Neobatrachia</taxon>
        <taxon>Hyloidea</taxon>
        <taxon>Eleutherodactylidae</taxon>
        <taxon>Eleutherodactylinae</taxon>
        <taxon>Eleutherodactylus</taxon>
        <taxon>Eleutherodactylus</taxon>
    </lineage>
</organism>
<reference evidence="1" key="1">
    <citation type="thesis" date="2020" institute="ProQuest LLC" country="789 East Eisenhower Parkway, Ann Arbor, MI, USA">
        <title>Comparative Genomics and Chromosome Evolution.</title>
        <authorList>
            <person name="Mudd A.B."/>
        </authorList>
    </citation>
    <scope>NUCLEOTIDE SEQUENCE</scope>
    <source>
        <strain evidence="1">HN-11 Male</strain>
        <tissue evidence="1">Kidney and liver</tissue>
    </source>
</reference>
<evidence type="ECO:0000313" key="2">
    <source>
        <dbReference type="Proteomes" id="UP000770717"/>
    </source>
</evidence>
<accession>A0A8J6BKL7</accession>
<comment type="caution">
    <text evidence="1">The sequence shown here is derived from an EMBL/GenBank/DDBJ whole genome shotgun (WGS) entry which is preliminary data.</text>
</comment>
<sequence length="152" mass="17003">MPRYLETSCGATAMSRGHLQRTAADYYRSRHVPERLEEALNVIYHRGPEDVYGQLADYFADLSAPPLISGVRGRKVLDGGGKVTLEAEVACRVRTADKVRRVSSPFIIRGSAASRGLRRPPRHEPQYDAVRCVALRNGRQTCDCAKRRRGHV</sequence>
<dbReference type="AlphaFoldDB" id="A0A8J6BKL7"/>
<protein>
    <submittedName>
        <fullName evidence="1">Uncharacterized protein</fullName>
    </submittedName>
</protein>